<organism evidence="2 3">
    <name type="scientific">Leptospira fluminis</name>
    <dbReference type="NCBI Taxonomy" id="2484979"/>
    <lineage>
        <taxon>Bacteria</taxon>
        <taxon>Pseudomonadati</taxon>
        <taxon>Spirochaetota</taxon>
        <taxon>Spirochaetia</taxon>
        <taxon>Leptospirales</taxon>
        <taxon>Leptospiraceae</taxon>
        <taxon>Leptospira</taxon>
    </lineage>
</organism>
<name>A0A4R9GL85_9LEPT</name>
<dbReference type="EMBL" id="RQEV01000016">
    <property type="protein sequence ID" value="TGK15350.1"/>
    <property type="molecule type" value="Genomic_DNA"/>
</dbReference>
<gene>
    <name evidence="2" type="ORF">EHO61_15295</name>
</gene>
<dbReference type="Proteomes" id="UP000297855">
    <property type="component" value="Unassembled WGS sequence"/>
</dbReference>
<feature type="transmembrane region" description="Helical" evidence="1">
    <location>
        <begin position="7"/>
        <end position="30"/>
    </location>
</feature>
<keyword evidence="3" id="KW-1185">Reference proteome</keyword>
<keyword evidence="1" id="KW-1133">Transmembrane helix</keyword>
<keyword evidence="1" id="KW-0472">Membrane</keyword>
<comment type="caution">
    <text evidence="2">The sequence shown here is derived from an EMBL/GenBank/DDBJ whole genome shotgun (WGS) entry which is preliminary data.</text>
</comment>
<dbReference type="OrthoDB" id="5195601at2"/>
<dbReference type="RefSeq" id="WP_135814443.1">
    <property type="nucleotide sequence ID" value="NZ_RQEV01000016.1"/>
</dbReference>
<feature type="transmembrane region" description="Helical" evidence="1">
    <location>
        <begin position="42"/>
        <end position="64"/>
    </location>
</feature>
<feature type="transmembrane region" description="Helical" evidence="1">
    <location>
        <begin position="84"/>
        <end position="103"/>
    </location>
</feature>
<dbReference type="AlphaFoldDB" id="A0A4R9GL85"/>
<keyword evidence="1" id="KW-0812">Transmembrane</keyword>
<evidence type="ECO:0000313" key="3">
    <source>
        <dbReference type="Proteomes" id="UP000297855"/>
    </source>
</evidence>
<proteinExistence type="predicted"/>
<evidence type="ECO:0000256" key="1">
    <source>
        <dbReference type="SAM" id="Phobius"/>
    </source>
</evidence>
<feature type="transmembrane region" description="Helical" evidence="1">
    <location>
        <begin position="109"/>
        <end position="133"/>
    </location>
</feature>
<sequence length="147" mass="16071">MKHMIHALAGTIAMILIFTFWTSTVISELVMDRNSVALVKQYLIYGLLILVPCLAIAGGSGVALSKPGAKGLVTKKKKRMAFTAINGVLIMLPSAFLLNYKAGRGELDIIFYIVQVAELCGGIVQFILLGLNFKDGMRMRRARLIRG</sequence>
<protein>
    <submittedName>
        <fullName evidence="2">Uncharacterized protein</fullName>
    </submittedName>
</protein>
<accession>A0A4R9GL85</accession>
<reference evidence="2" key="1">
    <citation type="journal article" date="2019" name="PLoS Negl. Trop. Dis.">
        <title>Revisiting the worldwide diversity of Leptospira species in the environment.</title>
        <authorList>
            <person name="Vincent A.T."/>
            <person name="Schiettekatte O."/>
            <person name="Bourhy P."/>
            <person name="Veyrier F.J."/>
            <person name="Picardeau M."/>
        </authorList>
    </citation>
    <scope>NUCLEOTIDE SEQUENCE [LARGE SCALE GENOMIC DNA]</scope>
    <source>
        <strain evidence="2">SCS5</strain>
    </source>
</reference>
<evidence type="ECO:0000313" key="2">
    <source>
        <dbReference type="EMBL" id="TGK15350.1"/>
    </source>
</evidence>